<dbReference type="EMBL" id="VNJI01000028">
    <property type="protein sequence ID" value="TVY08073.1"/>
    <property type="molecule type" value="Genomic_DNA"/>
</dbReference>
<gene>
    <name evidence="2" type="ORF">FPZ49_20980</name>
</gene>
<dbReference type="AlphaFoldDB" id="A0A559K7L5"/>
<comment type="caution">
    <text evidence="2">The sequence shown here is derived from an EMBL/GenBank/DDBJ whole genome shotgun (WGS) entry which is preliminary data.</text>
</comment>
<proteinExistence type="predicted"/>
<dbReference type="GO" id="GO:0035438">
    <property type="term" value="F:cyclic-di-GMP binding"/>
    <property type="evidence" value="ECO:0007669"/>
    <property type="project" value="InterPro"/>
</dbReference>
<dbReference type="OrthoDB" id="1908709at2"/>
<evidence type="ECO:0000313" key="3">
    <source>
        <dbReference type="Proteomes" id="UP000317036"/>
    </source>
</evidence>
<dbReference type="RefSeq" id="WP_144850556.1">
    <property type="nucleotide sequence ID" value="NZ_VNJI01000028.1"/>
</dbReference>
<reference evidence="2 3" key="1">
    <citation type="submission" date="2019-07" db="EMBL/GenBank/DDBJ databases">
        <authorList>
            <person name="Kim J."/>
        </authorList>
    </citation>
    <scope>NUCLEOTIDE SEQUENCE [LARGE SCALE GENOMIC DNA]</scope>
    <source>
        <strain evidence="2 3">JC52</strain>
    </source>
</reference>
<evidence type="ECO:0000259" key="1">
    <source>
        <dbReference type="Pfam" id="PF07238"/>
    </source>
</evidence>
<keyword evidence="3" id="KW-1185">Reference proteome</keyword>
<protein>
    <submittedName>
        <fullName evidence="2">PilZ domain-containing protein</fullName>
    </submittedName>
</protein>
<dbReference type="Proteomes" id="UP000317036">
    <property type="component" value="Unassembled WGS sequence"/>
</dbReference>
<sequence length="100" mass="11592">MDKRMHERVSVDPIEMVFEEIQGEDASYEQIPVYIQEVSFDGIRFVSDIEFAVHETLRFRMPSLTPGSLLEGRVVWKKLQLDRSFQYGLQVIEGDSPEAV</sequence>
<organism evidence="2 3">
    <name type="scientific">Paenibacillus cremeus</name>
    <dbReference type="NCBI Taxonomy" id="2163881"/>
    <lineage>
        <taxon>Bacteria</taxon>
        <taxon>Bacillati</taxon>
        <taxon>Bacillota</taxon>
        <taxon>Bacilli</taxon>
        <taxon>Bacillales</taxon>
        <taxon>Paenibacillaceae</taxon>
        <taxon>Paenibacillus</taxon>
    </lineage>
</organism>
<name>A0A559K7L5_9BACL</name>
<dbReference type="Pfam" id="PF07238">
    <property type="entry name" value="PilZ"/>
    <property type="match status" value="1"/>
</dbReference>
<accession>A0A559K7L5</accession>
<dbReference type="InterPro" id="IPR009875">
    <property type="entry name" value="PilZ_domain"/>
</dbReference>
<evidence type="ECO:0000313" key="2">
    <source>
        <dbReference type="EMBL" id="TVY08073.1"/>
    </source>
</evidence>
<feature type="domain" description="PilZ" evidence="1">
    <location>
        <begin position="3"/>
        <end position="95"/>
    </location>
</feature>